<evidence type="ECO:0000256" key="2">
    <source>
        <dbReference type="ARBA" id="ARBA00022448"/>
    </source>
</evidence>
<evidence type="ECO:0000256" key="5">
    <source>
        <dbReference type="ARBA" id="ARBA00022840"/>
    </source>
</evidence>
<accession>A0A9P0CZ12</accession>
<keyword evidence="2" id="KW-0813">Transport</keyword>
<gene>
    <name evidence="11" type="ORF">PSYICH_LOCUS9557</name>
</gene>
<dbReference type="CDD" id="cd18580">
    <property type="entry name" value="ABC_6TM_ABCC_D2"/>
    <property type="match status" value="1"/>
</dbReference>
<dbReference type="SUPFAM" id="SSF90123">
    <property type="entry name" value="ABC transporter transmembrane region"/>
    <property type="match status" value="2"/>
</dbReference>
<dbReference type="Proteomes" id="UP001153636">
    <property type="component" value="Chromosome 3"/>
</dbReference>
<feature type="domain" description="ABC transporter" evidence="9">
    <location>
        <begin position="426"/>
        <end position="649"/>
    </location>
</feature>
<dbReference type="InterPro" id="IPR003439">
    <property type="entry name" value="ABC_transporter-like_ATP-bd"/>
</dbReference>
<dbReference type="GO" id="GO:0016887">
    <property type="term" value="F:ATP hydrolysis activity"/>
    <property type="evidence" value="ECO:0007669"/>
    <property type="project" value="InterPro"/>
</dbReference>
<evidence type="ECO:0000256" key="1">
    <source>
        <dbReference type="ARBA" id="ARBA00004141"/>
    </source>
</evidence>
<reference evidence="11" key="1">
    <citation type="submission" date="2022-01" db="EMBL/GenBank/DDBJ databases">
        <authorList>
            <person name="King R."/>
        </authorList>
    </citation>
    <scope>NUCLEOTIDE SEQUENCE</scope>
</reference>
<feature type="domain" description="ABC transporter" evidence="9">
    <location>
        <begin position="1061"/>
        <end position="1294"/>
    </location>
</feature>
<dbReference type="InterPro" id="IPR027417">
    <property type="entry name" value="P-loop_NTPase"/>
</dbReference>
<feature type="transmembrane region" description="Helical" evidence="8">
    <location>
        <begin position="92"/>
        <end position="113"/>
    </location>
</feature>
<proteinExistence type="predicted"/>
<keyword evidence="5" id="KW-0067">ATP-binding</keyword>
<evidence type="ECO:0000256" key="6">
    <source>
        <dbReference type="ARBA" id="ARBA00022989"/>
    </source>
</evidence>
<dbReference type="PROSITE" id="PS00211">
    <property type="entry name" value="ABC_TRANSPORTER_1"/>
    <property type="match status" value="2"/>
</dbReference>
<feature type="transmembrane region" description="Helical" evidence="8">
    <location>
        <begin position="211"/>
        <end position="229"/>
    </location>
</feature>
<dbReference type="FunFam" id="1.20.1560.10:FF:000026">
    <property type="entry name" value="Multidrug resistance-associated protein lethal(2)03659"/>
    <property type="match status" value="1"/>
</dbReference>
<dbReference type="OrthoDB" id="6500128at2759"/>
<feature type="transmembrane region" description="Helical" evidence="8">
    <location>
        <begin position="861"/>
        <end position="879"/>
    </location>
</feature>
<dbReference type="CDD" id="cd03250">
    <property type="entry name" value="ABCC_MRP_domain1"/>
    <property type="match status" value="1"/>
</dbReference>
<dbReference type="InterPro" id="IPR017871">
    <property type="entry name" value="ABC_transporter-like_CS"/>
</dbReference>
<feature type="transmembrane region" description="Helical" evidence="8">
    <location>
        <begin position="787"/>
        <end position="809"/>
    </location>
</feature>
<dbReference type="GO" id="GO:0005524">
    <property type="term" value="F:ATP binding"/>
    <property type="evidence" value="ECO:0007669"/>
    <property type="project" value="UniProtKB-KW"/>
</dbReference>
<keyword evidence="7 8" id="KW-0472">Membrane</keyword>
<dbReference type="InterPro" id="IPR036640">
    <property type="entry name" value="ABC1_TM_sf"/>
</dbReference>
<evidence type="ECO:0000259" key="10">
    <source>
        <dbReference type="PROSITE" id="PS50929"/>
    </source>
</evidence>
<dbReference type="FunFam" id="1.20.1560.10:FF:000014">
    <property type="entry name" value="Multidrug resistance-associated protein member 4"/>
    <property type="match status" value="1"/>
</dbReference>
<dbReference type="Gene3D" id="1.20.1560.10">
    <property type="entry name" value="ABC transporter type 1, transmembrane domain"/>
    <property type="match status" value="2"/>
</dbReference>
<evidence type="ECO:0000256" key="8">
    <source>
        <dbReference type="SAM" id="Phobius"/>
    </source>
</evidence>
<evidence type="ECO:0000313" key="12">
    <source>
        <dbReference type="Proteomes" id="UP001153636"/>
    </source>
</evidence>
<keyword evidence="4" id="KW-0547">Nucleotide-binding</keyword>
<feature type="transmembrane region" description="Helical" evidence="8">
    <location>
        <begin position="885"/>
        <end position="904"/>
    </location>
</feature>
<dbReference type="InterPro" id="IPR050173">
    <property type="entry name" value="ABC_transporter_C-like"/>
</dbReference>
<protein>
    <submittedName>
        <fullName evidence="11">Uncharacterized protein</fullName>
    </submittedName>
</protein>
<feature type="transmembrane region" description="Helical" evidence="8">
    <location>
        <begin position="235"/>
        <end position="253"/>
    </location>
</feature>
<dbReference type="SUPFAM" id="SSF52540">
    <property type="entry name" value="P-loop containing nucleoside triphosphate hydrolases"/>
    <property type="match status" value="2"/>
</dbReference>
<keyword evidence="6 8" id="KW-1133">Transmembrane helix</keyword>
<dbReference type="Pfam" id="PF00664">
    <property type="entry name" value="ABC_membrane"/>
    <property type="match status" value="2"/>
</dbReference>
<dbReference type="GO" id="GO:0140359">
    <property type="term" value="F:ABC-type transporter activity"/>
    <property type="evidence" value="ECO:0007669"/>
    <property type="project" value="InterPro"/>
</dbReference>
<organism evidence="11 12">
    <name type="scientific">Psylliodes chrysocephalus</name>
    <dbReference type="NCBI Taxonomy" id="3402493"/>
    <lineage>
        <taxon>Eukaryota</taxon>
        <taxon>Metazoa</taxon>
        <taxon>Ecdysozoa</taxon>
        <taxon>Arthropoda</taxon>
        <taxon>Hexapoda</taxon>
        <taxon>Insecta</taxon>
        <taxon>Pterygota</taxon>
        <taxon>Neoptera</taxon>
        <taxon>Endopterygota</taxon>
        <taxon>Coleoptera</taxon>
        <taxon>Polyphaga</taxon>
        <taxon>Cucujiformia</taxon>
        <taxon>Chrysomeloidea</taxon>
        <taxon>Chrysomelidae</taxon>
        <taxon>Galerucinae</taxon>
        <taxon>Alticini</taxon>
        <taxon>Psylliodes</taxon>
    </lineage>
</organism>
<comment type="subcellular location">
    <subcellularLocation>
        <location evidence="1">Membrane</location>
        <topology evidence="1">Multi-pass membrane protein</topology>
    </subcellularLocation>
</comment>
<feature type="transmembrane region" description="Helical" evidence="8">
    <location>
        <begin position="972"/>
        <end position="992"/>
    </location>
</feature>
<sequence>MDDGNHDELKNKGKHPQLSSNFVSNIFFCWGLKLFYKGWNKQLNEDDLYKPFEEHESQFLGDQLESLWKAEKLEYAHPCLLRPLWKLFRKDIVIHAFWAFVLEFILKLSQPVLLGKLIEYYDPEQTSISLLEAYLYSLFIVLSSFLYVLVCHWYQLCLQHLGMKIRIACCSLIYRKSLKLSKKALVKTTIGQMINLLSNDVNRFDNIFRNFHFIWVGPLESLIIMYLIYEVSGFTGLSGFIILLLFIPFQMFMGKLTSEFRQKTAIKTDQRVLLMSEIICGIQVIKMYTWEKAFSRLVEKVRSSEINQIRLNSYIRALHMSFNKFITRASLFLCIIVYTFTGNKLNAGYVYVISSFYNILKSAISNDFPQAISQTAEALVSVTRIEEFLLFDEVYHDSTKDSYKIKRINTGTPLIHSSGKKKSIGVYLENVSAKWIDTQEENTLHTINFNVGPQQLVAIVGAVGSGKTSLLQTIMQELPLSQGNKDVVGKISYASQEPWLFAGTIKQNILFGEVWDTKRYERVIKVCALERDLSILSFGDKSLVGDRGVSLSGGQRARINLARAIYKEADIYILDDPLSAVDTHVGKQLFEDCISGFLRGKCTVLVTHQLQYLKNVNRIFLMERGTIGISGTYKEICESTCEFAKLLKHHVEEEDCDDTIDEETSDSKYFDSVSEDEPLATKEEPNVGRISTKTYSGYLKYAGGWCYGFYVLILFILTQFTASGSDYFVKEWVNIEQEKYQNEEGERLMLQAYLDDVQMEENYTKLFDFKIPTESAESKFLTTNHCIYIYSVIIVSVIVVTILRSITFYKMCIKASIRLHNITFTKVCNGTMFFFNTNQSGRILNRFAKDMGCIDEMLPNYLVDTIQIALNVLAVNIVIATVNPWILLPTLVIGVIFYLFKIVYVSSSRNLKRMEATTRSPVFSHIQASLQGLTTVRAFEAQSILRQEFDKHQDLHSSAYYLFLCSNRTFGFWLDLLCVLYIGLVTFSFFVFGNAYGGNVGLAITQAISLTGMFQWGMRQWSELDNSMTSVERVLEYTEIKQEIHNNQKEPPKRWPEHGVLEFQSVYLRYATNLPYVLNNLTFKIKPREKVGIVGRTGAGKSTLISALFRLADIEGKILIDGICTSDIPLKSMRSKIAIIPQEPVLFSGTLRSNLDPLDEYTDWDLWRALDEVALKEVVSEMQLGLESKISEGGSNFSLGQRQLVCLARALIRQNKILVLDEATANVDPKTDALIQSTIRNKFASCTVLTIAHRLHTVMDSDKVLVMDEGSAIEFNHPYILLQNQEGIFYSLVKQTGKSMAEHLCKVAEQSYKNLQK</sequence>
<dbReference type="FunFam" id="3.40.50.300:FF:000163">
    <property type="entry name" value="Multidrug resistance-associated protein member 4"/>
    <property type="match status" value="1"/>
</dbReference>
<feature type="domain" description="ABC transmembrane type-1" evidence="10">
    <location>
        <begin position="99"/>
        <end position="366"/>
    </location>
</feature>
<dbReference type="PROSITE" id="PS50929">
    <property type="entry name" value="ABC_TM1F"/>
    <property type="match status" value="2"/>
</dbReference>
<dbReference type="PANTHER" id="PTHR24223">
    <property type="entry name" value="ATP-BINDING CASSETTE SUB-FAMILY C"/>
    <property type="match status" value="1"/>
</dbReference>
<keyword evidence="3 8" id="KW-0812">Transmembrane</keyword>
<dbReference type="PROSITE" id="PS50893">
    <property type="entry name" value="ABC_TRANSPORTER_2"/>
    <property type="match status" value="2"/>
</dbReference>
<dbReference type="CDD" id="cd03244">
    <property type="entry name" value="ABCC_MRP_domain2"/>
    <property type="match status" value="1"/>
</dbReference>
<dbReference type="Pfam" id="PF00005">
    <property type="entry name" value="ABC_tran"/>
    <property type="match status" value="2"/>
</dbReference>
<evidence type="ECO:0000256" key="3">
    <source>
        <dbReference type="ARBA" id="ARBA00022692"/>
    </source>
</evidence>
<keyword evidence="12" id="KW-1185">Reference proteome</keyword>
<dbReference type="SMART" id="SM00382">
    <property type="entry name" value="AAA"/>
    <property type="match status" value="2"/>
</dbReference>
<dbReference type="FunFam" id="3.40.50.300:FF:000482">
    <property type="entry name" value="Multidrug resistance-associated protein member 4"/>
    <property type="match status" value="1"/>
</dbReference>
<evidence type="ECO:0000259" key="9">
    <source>
        <dbReference type="PROSITE" id="PS50893"/>
    </source>
</evidence>
<feature type="transmembrane region" description="Helical" evidence="8">
    <location>
        <begin position="133"/>
        <end position="154"/>
    </location>
</feature>
<dbReference type="InterPro" id="IPR044726">
    <property type="entry name" value="ABCC_6TM_D2"/>
</dbReference>
<name>A0A9P0CZ12_9CUCU</name>
<evidence type="ECO:0000256" key="7">
    <source>
        <dbReference type="ARBA" id="ARBA00023136"/>
    </source>
</evidence>
<dbReference type="GO" id="GO:0016020">
    <property type="term" value="C:membrane"/>
    <property type="evidence" value="ECO:0007669"/>
    <property type="project" value="UniProtKB-SubCell"/>
</dbReference>
<feature type="domain" description="ABC transmembrane type-1" evidence="10">
    <location>
        <begin position="711"/>
        <end position="1026"/>
    </location>
</feature>
<evidence type="ECO:0000256" key="4">
    <source>
        <dbReference type="ARBA" id="ARBA00022741"/>
    </source>
</evidence>
<dbReference type="InterPro" id="IPR003593">
    <property type="entry name" value="AAA+_ATPase"/>
</dbReference>
<dbReference type="Gene3D" id="3.40.50.300">
    <property type="entry name" value="P-loop containing nucleotide triphosphate hydrolases"/>
    <property type="match status" value="2"/>
</dbReference>
<feature type="transmembrane region" description="Helical" evidence="8">
    <location>
        <begin position="698"/>
        <end position="722"/>
    </location>
</feature>
<dbReference type="InterPro" id="IPR011527">
    <property type="entry name" value="ABC1_TM_dom"/>
</dbReference>
<dbReference type="EMBL" id="OV651815">
    <property type="protein sequence ID" value="CAH1108945.1"/>
    <property type="molecule type" value="Genomic_DNA"/>
</dbReference>
<dbReference type="PANTHER" id="PTHR24223:SF448">
    <property type="entry name" value="FI20146P1-RELATED"/>
    <property type="match status" value="1"/>
</dbReference>
<evidence type="ECO:0000313" key="11">
    <source>
        <dbReference type="EMBL" id="CAH1108945.1"/>
    </source>
</evidence>